<feature type="domain" description="Histidine kinase" evidence="7">
    <location>
        <begin position="460"/>
        <end position="679"/>
    </location>
</feature>
<dbReference type="CDD" id="cd00082">
    <property type="entry name" value="HisKA"/>
    <property type="match status" value="1"/>
</dbReference>
<dbReference type="InterPro" id="IPR011006">
    <property type="entry name" value="CheY-like_superfamily"/>
</dbReference>
<dbReference type="InterPro" id="IPR029016">
    <property type="entry name" value="GAF-like_dom_sf"/>
</dbReference>
<name>A0ABP7TXQ5_9BURK</name>
<organism evidence="10 11">
    <name type="scientific">Actimicrobium antarcticum</name>
    <dbReference type="NCBI Taxonomy" id="1051899"/>
    <lineage>
        <taxon>Bacteria</taxon>
        <taxon>Pseudomonadati</taxon>
        <taxon>Pseudomonadota</taxon>
        <taxon>Betaproteobacteria</taxon>
        <taxon>Burkholderiales</taxon>
        <taxon>Oxalobacteraceae</taxon>
        <taxon>Actimicrobium</taxon>
    </lineage>
</organism>
<dbReference type="InterPro" id="IPR003594">
    <property type="entry name" value="HATPase_dom"/>
</dbReference>
<dbReference type="EMBL" id="BAAAZE010000014">
    <property type="protein sequence ID" value="GAA4032837.1"/>
    <property type="molecule type" value="Genomic_DNA"/>
</dbReference>
<dbReference type="Proteomes" id="UP001501353">
    <property type="component" value="Unassembled WGS sequence"/>
</dbReference>
<reference evidence="11" key="1">
    <citation type="journal article" date="2019" name="Int. J. Syst. Evol. Microbiol.">
        <title>The Global Catalogue of Microorganisms (GCM) 10K type strain sequencing project: providing services to taxonomists for standard genome sequencing and annotation.</title>
        <authorList>
            <consortium name="The Broad Institute Genomics Platform"/>
            <consortium name="The Broad Institute Genome Sequencing Center for Infectious Disease"/>
            <person name="Wu L."/>
            <person name="Ma J."/>
        </authorList>
    </citation>
    <scope>NUCLEOTIDE SEQUENCE [LARGE SCALE GENOMIC DNA]</scope>
    <source>
        <strain evidence="11">JCM 16673</strain>
    </source>
</reference>
<evidence type="ECO:0000256" key="1">
    <source>
        <dbReference type="ARBA" id="ARBA00000085"/>
    </source>
</evidence>
<dbReference type="InterPro" id="IPR013656">
    <property type="entry name" value="PAS_4"/>
</dbReference>
<keyword evidence="3 6" id="KW-0597">Phosphoprotein</keyword>
<evidence type="ECO:0000256" key="4">
    <source>
        <dbReference type="ARBA" id="ARBA00022679"/>
    </source>
</evidence>
<dbReference type="PRINTS" id="PR00344">
    <property type="entry name" value="BCTRLSENSOR"/>
</dbReference>
<feature type="modified residue" description="4-aspartylphosphate" evidence="6">
    <location>
        <position position="63"/>
    </location>
</feature>
<dbReference type="RefSeq" id="WP_344765320.1">
    <property type="nucleotide sequence ID" value="NZ_BAAAZE010000014.1"/>
</dbReference>
<feature type="domain" description="PAS" evidence="9">
    <location>
        <begin position="309"/>
        <end position="380"/>
    </location>
</feature>
<accession>A0ABP7TXQ5</accession>
<dbReference type="SMART" id="SM00448">
    <property type="entry name" value="REC"/>
    <property type="match status" value="2"/>
</dbReference>
<dbReference type="PANTHER" id="PTHR43547">
    <property type="entry name" value="TWO-COMPONENT HISTIDINE KINASE"/>
    <property type="match status" value="1"/>
</dbReference>
<dbReference type="Gene3D" id="3.30.450.40">
    <property type="match status" value="1"/>
</dbReference>
<evidence type="ECO:0000256" key="2">
    <source>
        <dbReference type="ARBA" id="ARBA00012438"/>
    </source>
</evidence>
<comment type="catalytic activity">
    <reaction evidence="1">
        <text>ATP + protein L-histidine = ADP + protein N-phospho-L-histidine.</text>
        <dbReference type="EC" id="2.7.13.3"/>
    </reaction>
</comment>
<dbReference type="CDD" id="cd00130">
    <property type="entry name" value="PAS"/>
    <property type="match status" value="1"/>
</dbReference>
<dbReference type="SUPFAM" id="SSF47384">
    <property type="entry name" value="Homodimeric domain of signal transducing histidine kinase"/>
    <property type="match status" value="1"/>
</dbReference>
<evidence type="ECO:0000259" key="7">
    <source>
        <dbReference type="PROSITE" id="PS50109"/>
    </source>
</evidence>
<dbReference type="InterPro" id="IPR000014">
    <property type="entry name" value="PAS"/>
</dbReference>
<dbReference type="PANTHER" id="PTHR43547:SF2">
    <property type="entry name" value="HYBRID SIGNAL TRANSDUCTION HISTIDINE KINASE C"/>
    <property type="match status" value="1"/>
</dbReference>
<dbReference type="EC" id="2.7.13.3" evidence="2"/>
<dbReference type="InterPro" id="IPR035965">
    <property type="entry name" value="PAS-like_dom_sf"/>
</dbReference>
<dbReference type="Pfam" id="PF08448">
    <property type="entry name" value="PAS_4"/>
    <property type="match status" value="1"/>
</dbReference>
<dbReference type="SUPFAM" id="SSF55781">
    <property type="entry name" value="GAF domain-like"/>
    <property type="match status" value="1"/>
</dbReference>
<dbReference type="SMART" id="SM00387">
    <property type="entry name" value="HATPase_c"/>
    <property type="match status" value="1"/>
</dbReference>
<proteinExistence type="predicted"/>
<dbReference type="Gene3D" id="1.10.287.130">
    <property type="match status" value="1"/>
</dbReference>
<dbReference type="InterPro" id="IPR003661">
    <property type="entry name" value="HisK_dim/P_dom"/>
</dbReference>
<evidence type="ECO:0000256" key="3">
    <source>
        <dbReference type="ARBA" id="ARBA00022553"/>
    </source>
</evidence>
<evidence type="ECO:0000259" key="8">
    <source>
        <dbReference type="PROSITE" id="PS50110"/>
    </source>
</evidence>
<dbReference type="InterPro" id="IPR036097">
    <property type="entry name" value="HisK_dim/P_sf"/>
</dbReference>
<dbReference type="Pfam" id="PF00072">
    <property type="entry name" value="Response_reg"/>
    <property type="match status" value="2"/>
</dbReference>
<protein>
    <recommendedName>
        <fullName evidence="2">histidine kinase</fullName>
        <ecNumber evidence="2">2.7.13.3</ecNumber>
    </recommendedName>
</protein>
<gene>
    <name evidence="10" type="ORF">GCM10022212_34860</name>
</gene>
<dbReference type="Pfam" id="PF00512">
    <property type="entry name" value="HisKA"/>
    <property type="match status" value="1"/>
</dbReference>
<keyword evidence="11" id="KW-1185">Reference proteome</keyword>
<dbReference type="PROSITE" id="PS50112">
    <property type="entry name" value="PAS"/>
    <property type="match status" value="1"/>
</dbReference>
<dbReference type="InterPro" id="IPR001789">
    <property type="entry name" value="Sig_transdc_resp-reg_receiver"/>
</dbReference>
<sequence>MTESLCQPWRILFVDDNPDDRADAKAALLKGSHRRYEFIEASLAADALHLCAQLPALDCMVLDFDLPDADAFEVLASLPRDSDNTLLVPVVILTGSSRMALNREVLRAGAEDYVGKSWLGTESLTRAVENAIERHAMKVELRRERARQQVIADIEHAATGASSESMEALFERVRLLVHADIFFSHLVEAGAHGPMLRLNADAGINHQTRQHFLLFDTSQSVYGKAVERGEPVFRSDMQHSDDADTAILRGLGVQALASYPLQVADRVIGTLAFASCGHRFFGAEECDFMGLVVSLVGAAWERLDVLRKKESELRSLTDNSPDILTRFDRQFRHVFVNAAVTRATGRMPAEFIGKNNRELGMPEVMCVLLEQAMQQVFATGETQRVAFDYPALTGLRYFECQLVAEHRAGGGQIENILGITHDVTERRYLEQQREQLLEAERAARIESERAALIKDEFLATLSHELRTPLSAILGWANLLKRAPPSTELYRKGIDVIARNASNQAELIGDLLDMNRIVSGKLRMESALLDLNATAAAAIDSVAPTALTKGITLDLALAGEAPVMVLGDSARLQQILWNLLANAVKFTAPGGRVMLTLATGGDSVFVSVTDNGKGIDLAFLPYLFDRFSQADGSSARVHGGLGLGLSIVKNLLELHGGAVHVYSAGPGHGACFTAILPLASSGVVPVVSPVMAPARDITDNSWPGNVVTSEDLGELRGVLVLLVDDNADVLELGRRLLADHGATVTTAQSANEALQQIRRQVPDVLLSDIGMPVTDGYQLIGQVRLGIGLSEQRLPAIAVTAYARPQDHIRALQSGFQACIEKPIRPLLLIRALLDLPTVKARILARSTVPADGVSTR</sequence>
<dbReference type="Gene3D" id="3.30.450.20">
    <property type="entry name" value="PAS domain"/>
    <property type="match status" value="1"/>
</dbReference>
<dbReference type="SMART" id="SM00388">
    <property type="entry name" value="HisKA"/>
    <property type="match status" value="1"/>
</dbReference>
<evidence type="ECO:0000313" key="11">
    <source>
        <dbReference type="Proteomes" id="UP001501353"/>
    </source>
</evidence>
<dbReference type="SUPFAM" id="SSF55874">
    <property type="entry name" value="ATPase domain of HSP90 chaperone/DNA topoisomerase II/histidine kinase"/>
    <property type="match status" value="1"/>
</dbReference>
<feature type="domain" description="Response regulatory" evidence="8">
    <location>
        <begin position="718"/>
        <end position="836"/>
    </location>
</feature>
<dbReference type="Gene3D" id="3.30.565.10">
    <property type="entry name" value="Histidine kinase-like ATPase, C-terminal domain"/>
    <property type="match status" value="1"/>
</dbReference>
<dbReference type="SUPFAM" id="SSF55785">
    <property type="entry name" value="PYP-like sensor domain (PAS domain)"/>
    <property type="match status" value="1"/>
</dbReference>
<dbReference type="CDD" id="cd00156">
    <property type="entry name" value="REC"/>
    <property type="match status" value="1"/>
</dbReference>
<dbReference type="SUPFAM" id="SSF52172">
    <property type="entry name" value="CheY-like"/>
    <property type="match status" value="2"/>
</dbReference>
<feature type="modified residue" description="4-aspartylphosphate" evidence="6">
    <location>
        <position position="767"/>
    </location>
</feature>
<dbReference type="InterPro" id="IPR005467">
    <property type="entry name" value="His_kinase_dom"/>
</dbReference>
<dbReference type="PROSITE" id="PS50109">
    <property type="entry name" value="HIS_KIN"/>
    <property type="match status" value="1"/>
</dbReference>
<dbReference type="InterPro" id="IPR036890">
    <property type="entry name" value="HATPase_C_sf"/>
</dbReference>
<dbReference type="NCBIfam" id="TIGR00229">
    <property type="entry name" value="sensory_box"/>
    <property type="match status" value="1"/>
</dbReference>
<feature type="domain" description="Response regulatory" evidence="8">
    <location>
        <begin position="10"/>
        <end position="131"/>
    </location>
</feature>
<evidence type="ECO:0000313" key="10">
    <source>
        <dbReference type="EMBL" id="GAA4032837.1"/>
    </source>
</evidence>
<dbReference type="InterPro" id="IPR004358">
    <property type="entry name" value="Sig_transdc_His_kin-like_C"/>
</dbReference>
<keyword evidence="4" id="KW-0808">Transferase</keyword>
<dbReference type="Gene3D" id="3.40.50.2300">
    <property type="match status" value="2"/>
</dbReference>
<evidence type="ECO:0000256" key="6">
    <source>
        <dbReference type="PROSITE-ProRule" id="PRU00169"/>
    </source>
</evidence>
<dbReference type="SMART" id="SM00065">
    <property type="entry name" value="GAF"/>
    <property type="match status" value="1"/>
</dbReference>
<dbReference type="InterPro" id="IPR003018">
    <property type="entry name" value="GAF"/>
</dbReference>
<evidence type="ECO:0000256" key="5">
    <source>
        <dbReference type="ARBA" id="ARBA00022777"/>
    </source>
</evidence>
<dbReference type="Pfam" id="PF02518">
    <property type="entry name" value="HATPase_c"/>
    <property type="match status" value="1"/>
</dbReference>
<dbReference type="Pfam" id="PF13185">
    <property type="entry name" value="GAF_2"/>
    <property type="match status" value="1"/>
</dbReference>
<dbReference type="PROSITE" id="PS50110">
    <property type="entry name" value="RESPONSE_REGULATORY"/>
    <property type="match status" value="2"/>
</dbReference>
<comment type="caution">
    <text evidence="10">The sequence shown here is derived from an EMBL/GenBank/DDBJ whole genome shotgun (WGS) entry which is preliminary data.</text>
</comment>
<keyword evidence="5" id="KW-0418">Kinase</keyword>
<evidence type="ECO:0000259" key="9">
    <source>
        <dbReference type="PROSITE" id="PS50112"/>
    </source>
</evidence>